<feature type="domain" description="KH type-2" evidence="9">
    <location>
        <begin position="31"/>
        <end position="115"/>
    </location>
</feature>
<reference evidence="10 11" key="1">
    <citation type="submission" date="2016-10" db="EMBL/GenBank/DDBJ databases">
        <authorList>
            <person name="de Groot N.N."/>
        </authorList>
    </citation>
    <scope>NUCLEOTIDE SEQUENCE [LARGE SCALE GENOMIC DNA]</scope>
    <source>
        <strain evidence="10">MBHS1</strain>
    </source>
</reference>
<dbReference type="GO" id="GO:0043024">
    <property type="term" value="F:ribosomal small subunit binding"/>
    <property type="evidence" value="ECO:0007669"/>
    <property type="project" value="TreeGrafter"/>
</dbReference>
<evidence type="ECO:0000256" key="6">
    <source>
        <dbReference type="ARBA" id="ARBA00022884"/>
    </source>
</evidence>
<dbReference type="InterPro" id="IPR005662">
    <property type="entry name" value="GTPase_Era-like"/>
</dbReference>
<dbReference type="EMBL" id="FMSV02000388">
    <property type="protein sequence ID" value="SEH05829.1"/>
    <property type="molecule type" value="Genomic_DNA"/>
</dbReference>
<evidence type="ECO:0000259" key="9">
    <source>
        <dbReference type="PROSITE" id="PS50823"/>
    </source>
</evidence>
<dbReference type="GO" id="GO:0000028">
    <property type="term" value="P:ribosomal small subunit assembly"/>
    <property type="evidence" value="ECO:0007669"/>
    <property type="project" value="TreeGrafter"/>
</dbReference>
<dbReference type="GO" id="GO:0005525">
    <property type="term" value="F:GTP binding"/>
    <property type="evidence" value="ECO:0007669"/>
    <property type="project" value="UniProtKB-KW"/>
</dbReference>
<dbReference type="CDD" id="cd22534">
    <property type="entry name" value="KH-II_Era"/>
    <property type="match status" value="1"/>
</dbReference>
<evidence type="ECO:0000256" key="8">
    <source>
        <dbReference type="PROSITE-ProRule" id="PRU00118"/>
    </source>
</evidence>
<evidence type="ECO:0000313" key="11">
    <source>
        <dbReference type="Proteomes" id="UP000236724"/>
    </source>
</evidence>
<dbReference type="AlphaFoldDB" id="A0A1H6F942"/>
<evidence type="ECO:0000256" key="1">
    <source>
        <dbReference type="ARBA" id="ARBA00004496"/>
    </source>
</evidence>
<evidence type="ECO:0000256" key="7">
    <source>
        <dbReference type="ARBA" id="ARBA00023134"/>
    </source>
</evidence>
<dbReference type="InterPro" id="IPR004044">
    <property type="entry name" value="KH_dom_type_2"/>
</dbReference>
<organism evidence="10 11">
    <name type="scientific">Candidatus Venteria ishoeyi</name>
    <dbReference type="NCBI Taxonomy" id="1899563"/>
    <lineage>
        <taxon>Bacteria</taxon>
        <taxon>Pseudomonadati</taxon>
        <taxon>Pseudomonadota</taxon>
        <taxon>Gammaproteobacteria</taxon>
        <taxon>Thiotrichales</taxon>
        <taxon>Thiotrichaceae</taxon>
        <taxon>Venteria</taxon>
    </lineage>
</organism>
<keyword evidence="11" id="KW-1185">Reference proteome</keyword>
<evidence type="ECO:0000256" key="3">
    <source>
        <dbReference type="ARBA" id="ARBA00020484"/>
    </source>
</evidence>
<comment type="similarity">
    <text evidence="2">Belongs to the TRAFAC class TrmE-Era-EngA-EngB-Septin-like GTPase superfamily. Era GTPase family.</text>
</comment>
<evidence type="ECO:0000313" key="10">
    <source>
        <dbReference type="EMBL" id="SEH05829.1"/>
    </source>
</evidence>
<dbReference type="Proteomes" id="UP000236724">
    <property type="component" value="Unassembled WGS sequence"/>
</dbReference>
<comment type="subcellular location">
    <subcellularLocation>
        <location evidence="1">Cytoplasm</location>
    </subcellularLocation>
</comment>
<dbReference type="InterPro" id="IPR009019">
    <property type="entry name" value="KH_sf_prok-type"/>
</dbReference>
<evidence type="ECO:0000256" key="5">
    <source>
        <dbReference type="ARBA" id="ARBA00022741"/>
    </source>
</evidence>
<keyword evidence="5" id="KW-0547">Nucleotide-binding</keyword>
<sequence length="131" mass="15159">MILAQLPEAEPIFDEDQVTDRSSRFMAAEIVREKLMRRLGAEVPYQLSVEVEHFEQDDKMLKISAIIWVERQGQKAIVIGKQGAILKSVGSDARKDMELLFEQKVFLKLWVKVKTGWSDDERALRQFGYSE</sequence>
<protein>
    <recommendedName>
        <fullName evidence="3">GTPase Era</fullName>
    </recommendedName>
</protein>
<dbReference type="SUPFAM" id="SSF54814">
    <property type="entry name" value="Prokaryotic type KH domain (KH-domain type II)"/>
    <property type="match status" value="1"/>
</dbReference>
<evidence type="ECO:0000256" key="4">
    <source>
        <dbReference type="ARBA" id="ARBA00022517"/>
    </source>
</evidence>
<keyword evidence="6 8" id="KW-0694">RNA-binding</keyword>
<dbReference type="NCBIfam" id="TIGR00436">
    <property type="entry name" value="era"/>
    <property type="match status" value="1"/>
</dbReference>
<evidence type="ECO:0000256" key="2">
    <source>
        <dbReference type="ARBA" id="ARBA00007921"/>
    </source>
</evidence>
<dbReference type="PANTHER" id="PTHR42698">
    <property type="entry name" value="GTPASE ERA"/>
    <property type="match status" value="1"/>
</dbReference>
<dbReference type="PROSITE" id="PS50823">
    <property type="entry name" value="KH_TYPE_2"/>
    <property type="match status" value="1"/>
</dbReference>
<proteinExistence type="inferred from homology"/>
<dbReference type="FunFam" id="3.30.300.20:FF:000003">
    <property type="entry name" value="GTPase Era"/>
    <property type="match status" value="1"/>
</dbReference>
<dbReference type="Gene3D" id="3.30.300.20">
    <property type="match status" value="1"/>
</dbReference>
<dbReference type="PANTHER" id="PTHR42698:SF1">
    <property type="entry name" value="GTPASE ERA, MITOCHONDRIAL"/>
    <property type="match status" value="1"/>
</dbReference>
<dbReference type="Pfam" id="PF07650">
    <property type="entry name" value="KH_2"/>
    <property type="match status" value="1"/>
</dbReference>
<keyword evidence="7" id="KW-0342">GTP-binding</keyword>
<keyword evidence="4" id="KW-0690">Ribosome biogenesis</keyword>
<dbReference type="GO" id="GO:0019843">
    <property type="term" value="F:rRNA binding"/>
    <property type="evidence" value="ECO:0007669"/>
    <property type="project" value="TreeGrafter"/>
</dbReference>
<name>A0A1H6F942_9GAMM</name>
<dbReference type="GO" id="GO:0005829">
    <property type="term" value="C:cytosol"/>
    <property type="evidence" value="ECO:0007669"/>
    <property type="project" value="TreeGrafter"/>
</dbReference>
<gene>
    <name evidence="10" type="primary">era_2</name>
    <name evidence="10" type="ORF">MBHS_01684</name>
</gene>
<accession>A0A1H6F942</accession>
<dbReference type="InterPro" id="IPR015946">
    <property type="entry name" value="KH_dom-like_a/b"/>
</dbReference>